<dbReference type="Proteomes" id="UP000007241">
    <property type="component" value="Unassembled WGS sequence"/>
</dbReference>
<keyword evidence="2" id="KW-0472">Membrane</keyword>
<dbReference type="InterPro" id="IPR001623">
    <property type="entry name" value="DnaJ_domain"/>
</dbReference>
<dbReference type="SUPFAM" id="SSF46565">
    <property type="entry name" value="Chaperone J-domain"/>
    <property type="match status" value="1"/>
</dbReference>
<organism evidence="6 7">
    <name type="scientific">Batrachochytrium dendrobatidis (strain JAM81 / FGSC 10211)</name>
    <name type="common">Frog chytrid fungus</name>
    <dbReference type="NCBI Taxonomy" id="684364"/>
    <lineage>
        <taxon>Eukaryota</taxon>
        <taxon>Fungi</taxon>
        <taxon>Fungi incertae sedis</taxon>
        <taxon>Chytridiomycota</taxon>
        <taxon>Chytridiomycota incertae sedis</taxon>
        <taxon>Chytridiomycetes</taxon>
        <taxon>Rhizophydiales</taxon>
        <taxon>Rhizophydiales incertae sedis</taxon>
        <taxon>Batrachochytrium</taxon>
    </lineage>
</organism>
<dbReference type="HOGENOM" id="CLU_019611_0_1_1"/>
<proteinExistence type="predicted"/>
<dbReference type="InterPro" id="IPR055225">
    <property type="entry name" value="DNAJC11-like_beta-barrel"/>
</dbReference>
<dbReference type="FunCoup" id="F4NVK5">
    <property type="interactions" value="273"/>
</dbReference>
<dbReference type="InterPro" id="IPR018253">
    <property type="entry name" value="DnaJ_domain_CS"/>
</dbReference>
<dbReference type="OrthoDB" id="10250354at2759"/>
<dbReference type="GeneID" id="18241858"/>
<dbReference type="EMBL" id="GL882879">
    <property type="protein sequence ID" value="EGF84105.1"/>
    <property type="molecule type" value="Genomic_DNA"/>
</dbReference>
<dbReference type="OMA" id="QLDKHTM"/>
<dbReference type="InParanoid" id="F4NVK5"/>
<dbReference type="PROSITE" id="PS50076">
    <property type="entry name" value="DNAJ_2"/>
    <property type="match status" value="1"/>
</dbReference>
<dbReference type="Pfam" id="PF11875">
    <property type="entry name" value="DnaJ-like_C11_C"/>
    <property type="match status" value="1"/>
</dbReference>
<dbReference type="GO" id="GO:0005739">
    <property type="term" value="C:mitochondrion"/>
    <property type="evidence" value="ECO:0007669"/>
    <property type="project" value="GOC"/>
</dbReference>
<dbReference type="SMART" id="SM00271">
    <property type="entry name" value="DnaJ"/>
    <property type="match status" value="1"/>
</dbReference>
<reference evidence="6 7" key="1">
    <citation type="submission" date="2009-12" db="EMBL/GenBank/DDBJ databases">
        <title>The draft genome of Batrachochytrium dendrobatidis.</title>
        <authorList>
            <consortium name="US DOE Joint Genome Institute (JGI-PGF)"/>
            <person name="Kuo A."/>
            <person name="Salamov A."/>
            <person name="Schmutz J."/>
            <person name="Lucas S."/>
            <person name="Pitluck S."/>
            <person name="Rosenblum E."/>
            <person name="Stajich J."/>
            <person name="Eisen M."/>
            <person name="Grigoriev I.V."/>
        </authorList>
    </citation>
    <scope>NUCLEOTIDE SEQUENCE [LARGE SCALE GENOMIC DNA]</scope>
    <source>
        <strain evidence="7">JAM81 / FGSC 10211</strain>
    </source>
</reference>
<evidence type="ECO:0000256" key="4">
    <source>
        <dbReference type="SAM" id="MobiDB-lite"/>
    </source>
</evidence>
<evidence type="ECO:0000313" key="7">
    <source>
        <dbReference type="Proteomes" id="UP000007241"/>
    </source>
</evidence>
<dbReference type="RefSeq" id="XP_006676333.1">
    <property type="nucleotide sequence ID" value="XM_006676270.1"/>
</dbReference>
<dbReference type="PANTHER" id="PTHR44157">
    <property type="entry name" value="DNAJ HOMOLOG SUBFAMILY C MEMBER 11"/>
    <property type="match status" value="1"/>
</dbReference>
<dbReference type="GO" id="GO:0042407">
    <property type="term" value="P:cristae formation"/>
    <property type="evidence" value="ECO:0000318"/>
    <property type="project" value="GO_Central"/>
</dbReference>
<evidence type="ECO:0000256" key="2">
    <source>
        <dbReference type="ARBA" id="ARBA00023136"/>
    </source>
</evidence>
<dbReference type="AlphaFoldDB" id="F4NVK5"/>
<dbReference type="Pfam" id="PF22774">
    <property type="entry name" value="DNAJC11_beta-barrel"/>
    <property type="match status" value="1"/>
</dbReference>
<feature type="domain" description="J" evidence="5">
    <location>
        <begin position="49"/>
        <end position="117"/>
    </location>
</feature>
<gene>
    <name evidence="6" type="ORF">BATDEDRAFT_84830</name>
</gene>
<evidence type="ECO:0000259" key="5">
    <source>
        <dbReference type="PROSITE" id="PS50076"/>
    </source>
</evidence>
<dbReference type="PANTHER" id="PTHR44157:SF1">
    <property type="entry name" value="DNAJ HOMOLOG SUBFAMILY C MEMBER 11"/>
    <property type="match status" value="1"/>
</dbReference>
<dbReference type="InterPro" id="IPR024586">
    <property type="entry name" value="DnaJ-like_C11_C"/>
</dbReference>
<keyword evidence="7" id="KW-1185">Reference proteome</keyword>
<dbReference type="GO" id="GO:0016020">
    <property type="term" value="C:membrane"/>
    <property type="evidence" value="ECO:0007669"/>
    <property type="project" value="UniProtKB-SubCell"/>
</dbReference>
<feature type="region of interest" description="Disordered" evidence="4">
    <location>
        <begin position="1"/>
        <end position="20"/>
    </location>
</feature>
<protein>
    <recommendedName>
        <fullName evidence="5">J domain-containing protein</fullName>
    </recommendedName>
</protein>
<dbReference type="CDD" id="cd06257">
    <property type="entry name" value="DnaJ"/>
    <property type="match status" value="1"/>
</dbReference>
<dbReference type="STRING" id="684364.F4NVK5"/>
<sequence>MADLHGNADQDNDPLHRKPSLLDDDDWVDAADHISYSQDEPQTLVAAIDFYGILNVDRKATDDDIKSSYKRLCITFHPDKYMDSKEKMAAQRKFQSVQRAYDVLSDPNKRHIYNLYGEVAVDQSWELGPKLKTPEEIEQEFVRQARIKQTLETMRLAQSRGEIVLTLDATSYFQSLQLDKQRFRGSHLGLSVAETRSFRDLLVLPEVQQATVSHEWETQLSSQTDLVLSGKAHAHNGVGNGSIRAVVRHAISSQLQGEVSVNLSQHSSVELKAVRTFFSNVSVTAHGVFNSVYSPPNLTIDIGRKIAPNYTGFITYRPGLFRLGSWGLSDPQLLGHSSSTIGIVHNDQRKSWTCLVHAGIMESNVLLSYTLPIVGHIRARMDFSASSSGDMAIDISGARRIDRNTRVSMGVNCSIQRGVFLKFRVVRLGQKFSIPIYLSPSLNLKLAFFAFSVPLLSGLAFDRLVLNSWRKQRRSAAIQLICQQNESILRERHLDALQATELMRESVARRVEMEESHNGLVIIQALYGKLPPSEHSKASILSSHGIKDLAASIRKQISFVLSADEAIVAQQPLLEYIDVTIPVQALVQNSQLHISAGYAKHNIIGFWDPCLGKKKRLRITYQFQGRVHQVEVDDKAAVAGPLRAHLIE</sequence>
<dbReference type="Gene3D" id="1.10.287.110">
    <property type="entry name" value="DnaJ domain"/>
    <property type="match status" value="1"/>
</dbReference>
<dbReference type="PRINTS" id="PR00625">
    <property type="entry name" value="JDOMAIN"/>
</dbReference>
<dbReference type="PROSITE" id="PS00636">
    <property type="entry name" value="DNAJ_1"/>
    <property type="match status" value="1"/>
</dbReference>
<dbReference type="Pfam" id="PF00226">
    <property type="entry name" value="DnaJ"/>
    <property type="match status" value="1"/>
</dbReference>
<dbReference type="InterPro" id="IPR052243">
    <property type="entry name" value="Mito_inner_membrane_organizer"/>
</dbReference>
<evidence type="ECO:0000256" key="3">
    <source>
        <dbReference type="ARBA" id="ARBA00023186"/>
    </source>
</evidence>
<keyword evidence="3" id="KW-0143">Chaperone</keyword>
<comment type="subcellular location">
    <subcellularLocation>
        <location evidence="1">Membrane</location>
    </subcellularLocation>
</comment>
<dbReference type="InterPro" id="IPR036869">
    <property type="entry name" value="J_dom_sf"/>
</dbReference>
<evidence type="ECO:0000256" key="1">
    <source>
        <dbReference type="ARBA" id="ARBA00004370"/>
    </source>
</evidence>
<evidence type="ECO:0000313" key="6">
    <source>
        <dbReference type="EMBL" id="EGF84105.1"/>
    </source>
</evidence>
<accession>F4NVK5</accession>
<name>F4NVK5_BATDJ</name>